<dbReference type="Pfam" id="PF03473">
    <property type="entry name" value="MOSC"/>
    <property type="match status" value="1"/>
</dbReference>
<dbReference type="InterPro" id="IPR011037">
    <property type="entry name" value="Pyrv_Knase-like_insert_dom_sf"/>
</dbReference>
<evidence type="ECO:0000313" key="3">
    <source>
        <dbReference type="Proteomes" id="UP000250079"/>
    </source>
</evidence>
<keyword evidence="3" id="KW-1185">Reference proteome</keyword>
<reference evidence="2 3" key="1">
    <citation type="submission" date="2016-12" db="EMBL/GenBank/DDBJ databases">
        <authorList>
            <person name="Song W.-J."/>
            <person name="Kurnit D.M."/>
        </authorList>
    </citation>
    <scope>NUCLEOTIDE SEQUENCE [LARGE SCALE GENOMIC DNA]</scope>
    <source>
        <strain evidence="2 3">IMCC3135</strain>
    </source>
</reference>
<dbReference type="GO" id="GO:0003824">
    <property type="term" value="F:catalytic activity"/>
    <property type="evidence" value="ECO:0007669"/>
    <property type="project" value="InterPro"/>
</dbReference>
<dbReference type="GO" id="GO:0030151">
    <property type="term" value="F:molybdenum ion binding"/>
    <property type="evidence" value="ECO:0007669"/>
    <property type="project" value="InterPro"/>
</dbReference>
<dbReference type="OrthoDB" id="9808413at2"/>
<dbReference type="RefSeq" id="WP_088919054.1">
    <property type="nucleotide sequence ID" value="NZ_CP018632.1"/>
</dbReference>
<feature type="domain" description="MOSC" evidence="1">
    <location>
        <begin position="25"/>
        <end position="182"/>
    </location>
</feature>
<proteinExistence type="predicted"/>
<dbReference type="AlphaFoldDB" id="A0A2Z2NR35"/>
<dbReference type="InterPro" id="IPR052716">
    <property type="entry name" value="MOSC_domain"/>
</dbReference>
<accession>A0A2Z2NR35</accession>
<dbReference type="PANTHER" id="PTHR36930">
    <property type="entry name" value="METAL-SULFUR CLUSTER BIOSYNTHESIS PROTEINS YUAD-RELATED"/>
    <property type="match status" value="1"/>
</dbReference>
<name>A0A2Z2NR35_9GAMM</name>
<evidence type="ECO:0000259" key="1">
    <source>
        <dbReference type="PROSITE" id="PS51340"/>
    </source>
</evidence>
<gene>
    <name evidence="2" type="primary">yuaD</name>
    <name evidence="2" type="ORF">IMCC3135_19335</name>
</gene>
<protein>
    <submittedName>
        <fullName evidence="2">Metal-sulfur cluster biosynthesis proteins YuaD</fullName>
    </submittedName>
</protein>
<dbReference type="EMBL" id="CP018632">
    <property type="protein sequence ID" value="ASJ73946.1"/>
    <property type="molecule type" value="Genomic_DNA"/>
</dbReference>
<dbReference type="GO" id="GO:0030170">
    <property type="term" value="F:pyridoxal phosphate binding"/>
    <property type="evidence" value="ECO:0007669"/>
    <property type="project" value="InterPro"/>
</dbReference>
<dbReference type="PANTHER" id="PTHR36930:SF1">
    <property type="entry name" value="MOSC DOMAIN-CONTAINING PROTEIN"/>
    <property type="match status" value="1"/>
</dbReference>
<dbReference type="Proteomes" id="UP000250079">
    <property type="component" value="Chromosome"/>
</dbReference>
<dbReference type="PROSITE" id="PS51340">
    <property type="entry name" value="MOSC"/>
    <property type="match status" value="1"/>
</dbReference>
<sequence length="195" mass="21486">MPILTPTPLTAVITFLGINIDGIDLSTVPQTMVEVRYEGFAGDSHSGLTRRSCVRVKSQYPKDTEIRNTRQISALSAEELELIRESMVLDTIEPSWVGANLIVEGFPDFSKLPPSSRLIAANGTSIVVDMENAPCRFPGDIIEQHRPGKGKLFAKAAQGRRGITLWVERPGTLKIGDELRLHIPPVCNWRLPSAE</sequence>
<dbReference type="Gene3D" id="2.40.33.20">
    <property type="entry name" value="PK beta-barrel domain-like"/>
    <property type="match status" value="1"/>
</dbReference>
<dbReference type="KEGG" id="gai:IMCC3135_19335"/>
<dbReference type="InterPro" id="IPR005302">
    <property type="entry name" value="MoCF_Sase_C"/>
</dbReference>
<organism evidence="2 3">
    <name type="scientific">Granulosicoccus antarcticus IMCC3135</name>
    <dbReference type="NCBI Taxonomy" id="1192854"/>
    <lineage>
        <taxon>Bacteria</taxon>
        <taxon>Pseudomonadati</taxon>
        <taxon>Pseudomonadota</taxon>
        <taxon>Gammaproteobacteria</taxon>
        <taxon>Chromatiales</taxon>
        <taxon>Granulosicoccaceae</taxon>
        <taxon>Granulosicoccus</taxon>
    </lineage>
</organism>
<dbReference type="SUPFAM" id="SSF50800">
    <property type="entry name" value="PK beta-barrel domain-like"/>
    <property type="match status" value="1"/>
</dbReference>
<evidence type="ECO:0000313" key="2">
    <source>
        <dbReference type="EMBL" id="ASJ73946.1"/>
    </source>
</evidence>